<keyword evidence="3" id="KW-0472">Membrane</keyword>
<evidence type="ECO:0000256" key="2">
    <source>
        <dbReference type="ARBA" id="ARBA00022692"/>
    </source>
</evidence>
<evidence type="ECO:0000313" key="6">
    <source>
        <dbReference type="EMBL" id="KAL2090175.1"/>
    </source>
</evidence>
<keyword evidence="4" id="KW-0732">Signal</keyword>
<evidence type="ECO:0000313" key="7">
    <source>
        <dbReference type="Proteomes" id="UP001591681"/>
    </source>
</evidence>
<dbReference type="SUPFAM" id="SSF48726">
    <property type="entry name" value="Immunoglobulin"/>
    <property type="match status" value="2"/>
</dbReference>
<keyword evidence="7" id="KW-1185">Reference proteome</keyword>
<name>A0ABD1JTG1_9TELE</name>
<comment type="subcellular location">
    <subcellularLocation>
        <location evidence="1">Membrane</location>
    </subcellularLocation>
</comment>
<proteinExistence type="predicted"/>
<dbReference type="PROSITE" id="PS50835">
    <property type="entry name" value="IG_LIKE"/>
    <property type="match status" value="1"/>
</dbReference>
<protein>
    <recommendedName>
        <fullName evidence="5">Ig-like domain-containing protein</fullName>
    </recommendedName>
</protein>
<dbReference type="PANTHER" id="PTHR11860:SF87">
    <property type="entry name" value="CMRF35-LIKE MOLECULE 8"/>
    <property type="match status" value="1"/>
</dbReference>
<dbReference type="GO" id="GO:0016020">
    <property type="term" value="C:membrane"/>
    <property type="evidence" value="ECO:0007669"/>
    <property type="project" value="UniProtKB-SubCell"/>
</dbReference>
<evidence type="ECO:0000256" key="1">
    <source>
        <dbReference type="ARBA" id="ARBA00004370"/>
    </source>
</evidence>
<dbReference type="InterPro" id="IPR036179">
    <property type="entry name" value="Ig-like_dom_sf"/>
</dbReference>
<dbReference type="SMART" id="SM00409">
    <property type="entry name" value="IG"/>
    <property type="match status" value="2"/>
</dbReference>
<dbReference type="InterPro" id="IPR003599">
    <property type="entry name" value="Ig_sub"/>
</dbReference>
<dbReference type="InterPro" id="IPR007110">
    <property type="entry name" value="Ig-like_dom"/>
</dbReference>
<dbReference type="InterPro" id="IPR013783">
    <property type="entry name" value="Ig-like_fold"/>
</dbReference>
<organism evidence="6 7">
    <name type="scientific">Coilia grayii</name>
    <name type="common">Gray's grenadier anchovy</name>
    <dbReference type="NCBI Taxonomy" id="363190"/>
    <lineage>
        <taxon>Eukaryota</taxon>
        <taxon>Metazoa</taxon>
        <taxon>Chordata</taxon>
        <taxon>Craniata</taxon>
        <taxon>Vertebrata</taxon>
        <taxon>Euteleostomi</taxon>
        <taxon>Actinopterygii</taxon>
        <taxon>Neopterygii</taxon>
        <taxon>Teleostei</taxon>
        <taxon>Clupei</taxon>
        <taxon>Clupeiformes</taxon>
        <taxon>Clupeoidei</taxon>
        <taxon>Engraulidae</taxon>
        <taxon>Coilinae</taxon>
        <taxon>Coilia</taxon>
    </lineage>
</organism>
<evidence type="ECO:0000256" key="3">
    <source>
        <dbReference type="ARBA" id="ARBA00023136"/>
    </source>
</evidence>
<reference evidence="6 7" key="1">
    <citation type="submission" date="2024-09" db="EMBL/GenBank/DDBJ databases">
        <title>A chromosome-level genome assembly of Gray's grenadier anchovy, Coilia grayii.</title>
        <authorList>
            <person name="Fu Z."/>
        </authorList>
    </citation>
    <scope>NUCLEOTIDE SEQUENCE [LARGE SCALE GENOMIC DNA]</scope>
    <source>
        <strain evidence="6">G4</strain>
        <tissue evidence="6">Muscle</tissue>
    </source>
</reference>
<accession>A0ABD1JTG1</accession>
<dbReference type="InterPro" id="IPR013106">
    <property type="entry name" value="Ig_V-set"/>
</dbReference>
<keyword evidence="2" id="KW-0812">Transmembrane</keyword>
<feature type="chain" id="PRO_5044851101" description="Ig-like domain-containing protein" evidence="4">
    <location>
        <begin position="19"/>
        <end position="245"/>
    </location>
</feature>
<dbReference type="EMBL" id="JBHFQA010000012">
    <property type="protein sequence ID" value="KAL2090175.1"/>
    <property type="molecule type" value="Genomic_DNA"/>
</dbReference>
<dbReference type="AlphaFoldDB" id="A0ABD1JTG1"/>
<dbReference type="Pfam" id="PF07686">
    <property type="entry name" value="V-set"/>
    <property type="match status" value="2"/>
</dbReference>
<feature type="domain" description="Ig-like" evidence="5">
    <location>
        <begin position="120"/>
        <end position="216"/>
    </location>
</feature>
<dbReference type="Gene3D" id="2.60.40.10">
    <property type="entry name" value="Immunoglobulins"/>
    <property type="match status" value="2"/>
</dbReference>
<feature type="signal peptide" evidence="4">
    <location>
        <begin position="1"/>
        <end position="18"/>
    </location>
</feature>
<dbReference type="Proteomes" id="UP001591681">
    <property type="component" value="Unassembled WGS sequence"/>
</dbReference>
<dbReference type="PANTHER" id="PTHR11860">
    <property type="entry name" value="POLYMERIC-IMMUNOGLOBULIN RECEPTOR"/>
    <property type="match status" value="1"/>
</dbReference>
<comment type="caution">
    <text evidence="6">The sequence shown here is derived from an EMBL/GenBank/DDBJ whole genome shotgun (WGS) entry which is preliminary data.</text>
</comment>
<gene>
    <name evidence="6" type="ORF">ACEWY4_014863</name>
</gene>
<sequence>MMIMLLRAFLEAVRTLHSLFVQRGRSATVPCHYEEKYKSRVKYWCRGYSWDRCRILIRTNNLLDPNMETSISDDVTQRVFTVSMKNLQDKDSDVYWCAVDIPAGPDDKAYLTITVTPGPPELHAERSVFSGPVGGLVQVRCVYSGRLRSSEKKWCRSGTSVCLTASSTSRLYKYTLHTDPHTGVLTVTIKDLQASDAGWYWCTGGDAQLPVYVSVSMKTVLKGESGYFTGHEKVPETDLRFPVWC</sequence>
<dbReference type="InterPro" id="IPR050671">
    <property type="entry name" value="CD300_family_receptors"/>
</dbReference>
<evidence type="ECO:0000259" key="5">
    <source>
        <dbReference type="PROSITE" id="PS50835"/>
    </source>
</evidence>
<evidence type="ECO:0000256" key="4">
    <source>
        <dbReference type="SAM" id="SignalP"/>
    </source>
</evidence>